<proteinExistence type="predicted"/>
<dbReference type="NCBIfam" id="TIGR04183">
    <property type="entry name" value="Por_Secre_tail"/>
    <property type="match status" value="1"/>
</dbReference>
<feature type="domain" description="Secretion system C-terminal sorting" evidence="2">
    <location>
        <begin position="743"/>
        <end position="809"/>
    </location>
</feature>
<sequence>MKTFTLLLTLLLLNLGVSLGADVTTDCGCRDADNLLRNGGFEAGDEYWSSPDTNFGTDTEYSVCGSKNGIMNGAGQVYQTVSGMVPGKIVKLSVYGGTHDKTFRHTFKLTFYNNSNQIVPIDENGNNTVDMNYQVTQKHKLQQYNLSATVPAGATKVRFSLISNGNYFKVDVACMSVEEAPVAVDCCRDEDNSIKNGSFETEINSTNWVTGGTNFKTEGTYKMCGEKSGLITGSGSVYQDVAIIGGSIVNVSAYGGTHAPATQHLFKLEFYNGNTKLGGDVQTTMDYKVLADNKLKKFTISGTAPLEATKVRFVIYSAGDFFKVDVVCMSLTPPTPTTCTACADAQTVLKNPSLENGTTDWSATSGTNFSSVAKNFACGSKVGKVSGAGIAYQEFAVVPGTAVSLSVYGGVSDPSKTNKFYLVFIDGSGNIISGAHNSERDVNRNALSGLEQYSLSGTAPAGAVKVVFGAYSEGGDLYFDAACMTVTPPAQCEPCDNNRIVNSGFEDGTNNWSSEGTFAATTDAKNCGDKGAKLTGAGKFWQDVTFDPAWGSIITFNVWAAKDGAGTQKFQIFFYDASNKELGRIEKDIVKIFGNAPVGLEKYTLTGPVPEGTKVVRIQGISTDGVLRADGTCMTVSGPSLPVTLATFDVKKEGSTALLRWTTTAETNSDHFDVQHSQDGKNWTDLATIQAQGESTNVISYGYTHTSPFLVNLYRLKMVDLDATFAYSAIRSLNFSGDEEMKIYPNPTSDRIKLTSNQKVSNVKVYDQRGVLVMNTLPDSANEVDLTRLAQGTYFVKINDGASVRKILVVR</sequence>
<organism evidence="3 4">
    <name type="scientific">Dyadobacter arcticus</name>
    <dbReference type="NCBI Taxonomy" id="1078754"/>
    <lineage>
        <taxon>Bacteria</taxon>
        <taxon>Pseudomonadati</taxon>
        <taxon>Bacteroidota</taxon>
        <taxon>Cytophagia</taxon>
        <taxon>Cytophagales</taxon>
        <taxon>Spirosomataceae</taxon>
        <taxon>Dyadobacter</taxon>
    </lineage>
</organism>
<dbReference type="RefSeq" id="WP_167267743.1">
    <property type="nucleotide sequence ID" value="NZ_JAASQJ010000001.1"/>
</dbReference>
<keyword evidence="4" id="KW-1185">Reference proteome</keyword>
<dbReference type="SUPFAM" id="SSF49785">
    <property type="entry name" value="Galactose-binding domain-like"/>
    <property type="match status" value="1"/>
</dbReference>
<protein>
    <recommendedName>
        <fullName evidence="2">Secretion system C-terminal sorting domain-containing protein</fullName>
    </recommendedName>
</protein>
<dbReference type="InterPro" id="IPR008979">
    <property type="entry name" value="Galactose-bd-like_sf"/>
</dbReference>
<reference evidence="3 4" key="1">
    <citation type="submission" date="2020-03" db="EMBL/GenBank/DDBJ databases">
        <title>Genomic Encyclopedia of Type Strains, Phase IV (KMG-IV): sequencing the most valuable type-strain genomes for metagenomic binning, comparative biology and taxonomic classification.</title>
        <authorList>
            <person name="Goeker M."/>
        </authorList>
    </citation>
    <scope>NUCLEOTIDE SEQUENCE [LARGE SCALE GENOMIC DNA]</scope>
    <source>
        <strain evidence="3 4">DSM 102865</strain>
    </source>
</reference>
<dbReference type="Proteomes" id="UP001179181">
    <property type="component" value="Unassembled WGS sequence"/>
</dbReference>
<accession>A0ABX0UFP6</accession>
<gene>
    <name evidence="3" type="ORF">FHS68_000989</name>
</gene>
<dbReference type="Pfam" id="PF18962">
    <property type="entry name" value="Por_Secre_tail"/>
    <property type="match status" value="1"/>
</dbReference>
<feature type="chain" id="PRO_5045657260" description="Secretion system C-terminal sorting domain-containing protein" evidence="1">
    <location>
        <begin position="21"/>
        <end position="811"/>
    </location>
</feature>
<dbReference type="Gene3D" id="2.60.120.260">
    <property type="entry name" value="Galactose-binding domain-like"/>
    <property type="match status" value="4"/>
</dbReference>
<evidence type="ECO:0000313" key="4">
    <source>
        <dbReference type="Proteomes" id="UP001179181"/>
    </source>
</evidence>
<keyword evidence="1" id="KW-0732">Signal</keyword>
<dbReference type="EMBL" id="JAASQJ010000001">
    <property type="protein sequence ID" value="NIJ51833.1"/>
    <property type="molecule type" value="Genomic_DNA"/>
</dbReference>
<evidence type="ECO:0000256" key="1">
    <source>
        <dbReference type="SAM" id="SignalP"/>
    </source>
</evidence>
<evidence type="ECO:0000313" key="3">
    <source>
        <dbReference type="EMBL" id="NIJ51833.1"/>
    </source>
</evidence>
<comment type="caution">
    <text evidence="3">The sequence shown here is derived from an EMBL/GenBank/DDBJ whole genome shotgun (WGS) entry which is preliminary data.</text>
</comment>
<feature type="signal peptide" evidence="1">
    <location>
        <begin position="1"/>
        <end position="20"/>
    </location>
</feature>
<name>A0ABX0UFP6_9BACT</name>
<dbReference type="InterPro" id="IPR026444">
    <property type="entry name" value="Secre_tail"/>
</dbReference>
<evidence type="ECO:0000259" key="2">
    <source>
        <dbReference type="Pfam" id="PF18962"/>
    </source>
</evidence>